<dbReference type="Proteomes" id="UP000468687">
    <property type="component" value="Unassembled WGS sequence"/>
</dbReference>
<reference evidence="1 2" key="1">
    <citation type="journal article" date="2014" name="Int. J. Syst. Evol. Microbiol.">
        <title>Nocardioides zeae sp. nov., isolated from the stem of Zea mays.</title>
        <authorList>
            <person name="Glaeser S.P."/>
            <person name="McInroy J.A."/>
            <person name="Busse H.J."/>
            <person name="Kampfer P."/>
        </authorList>
    </citation>
    <scope>NUCLEOTIDE SEQUENCE [LARGE SCALE GENOMIC DNA]</scope>
    <source>
        <strain evidence="1 2">JCM 30728</strain>
    </source>
</reference>
<name>A0A6P0HLK5_9ACTN</name>
<gene>
    <name evidence="1" type="ORF">G3T38_14880</name>
</gene>
<dbReference type="AlphaFoldDB" id="A0A6P0HLK5"/>
<keyword evidence="2" id="KW-1185">Reference proteome</keyword>
<evidence type="ECO:0000313" key="2">
    <source>
        <dbReference type="Proteomes" id="UP000468687"/>
    </source>
</evidence>
<organism evidence="1 2">
    <name type="scientific">Nocardioides zeae</name>
    <dbReference type="NCBI Taxonomy" id="1457234"/>
    <lineage>
        <taxon>Bacteria</taxon>
        <taxon>Bacillati</taxon>
        <taxon>Actinomycetota</taxon>
        <taxon>Actinomycetes</taxon>
        <taxon>Propionibacteriales</taxon>
        <taxon>Nocardioidaceae</taxon>
        <taxon>Nocardioides</taxon>
    </lineage>
</organism>
<sequence length="185" mass="21123">MKPPKIRRRLEAALAEGRITKVVRDGFEVGMTDGLVVALTDDWVVLHELVDGVHLDGIVALRLCDVSRILFRDDDAYHRRALAAPGAEVATYEVETDVDARGLLARAQAEGRLVAVHLEVLRDEPMTLGRLLELRRKRFVIHYLGRDGEWAREPERWRYRNVTRIEVGGRYLEALEQFGDPYPNV</sequence>
<proteinExistence type="predicted"/>
<evidence type="ECO:0000313" key="1">
    <source>
        <dbReference type="EMBL" id="NEN79562.1"/>
    </source>
</evidence>
<dbReference type="EMBL" id="JAAGXA010000010">
    <property type="protein sequence ID" value="NEN79562.1"/>
    <property type="molecule type" value="Genomic_DNA"/>
</dbReference>
<accession>A0A6P0HLK5</accession>
<comment type="caution">
    <text evidence="1">The sequence shown here is derived from an EMBL/GenBank/DDBJ whole genome shotgun (WGS) entry which is preliminary data.</text>
</comment>
<dbReference type="RefSeq" id="WP_163773109.1">
    <property type="nucleotide sequence ID" value="NZ_JAAGXA010000010.1"/>
</dbReference>
<protein>
    <submittedName>
        <fullName evidence="1">Uncharacterized protein</fullName>
    </submittedName>
</protein>